<keyword evidence="1" id="KW-1133">Transmembrane helix</keyword>
<feature type="domain" description="DUF3592" evidence="2">
    <location>
        <begin position="117"/>
        <end position="144"/>
    </location>
</feature>
<keyword evidence="1" id="KW-0812">Transmembrane</keyword>
<evidence type="ECO:0000256" key="1">
    <source>
        <dbReference type="SAM" id="Phobius"/>
    </source>
</evidence>
<evidence type="ECO:0000313" key="3">
    <source>
        <dbReference type="EMBL" id="MBS6536966.1"/>
    </source>
</evidence>
<keyword evidence="1" id="KW-0472">Membrane</keyword>
<evidence type="ECO:0000259" key="2">
    <source>
        <dbReference type="Pfam" id="PF12158"/>
    </source>
</evidence>
<dbReference type="Proteomes" id="UP000761167">
    <property type="component" value="Unassembled WGS sequence"/>
</dbReference>
<reference evidence="3" key="1">
    <citation type="submission" date="2021-02" db="EMBL/GenBank/DDBJ databases">
        <title>Infant gut strain persistence is associated with maternal origin, phylogeny, and functional potential including surface adhesion and iron acquisition.</title>
        <authorList>
            <person name="Lou Y.C."/>
        </authorList>
    </citation>
    <scope>NUCLEOTIDE SEQUENCE</scope>
    <source>
        <strain evidence="3">L3_060_000G1_dasL3_060_000G1_metabat.metabat.86_ sub</strain>
    </source>
</reference>
<feature type="transmembrane region" description="Helical" evidence="1">
    <location>
        <begin position="6"/>
        <end position="28"/>
    </location>
</feature>
<dbReference type="Pfam" id="PF12158">
    <property type="entry name" value="DUF3592"/>
    <property type="match status" value="1"/>
</dbReference>
<accession>A0A943SUB8</accession>
<proteinExistence type="predicted"/>
<sequence length="184" mass="21435">MPLYIIFLFAIGGGSIYFLTAFFIYSYISKRFARRKNLATERVDGIVVGYAYAKQVIPPIVEYIVDGIAYKRQLEYRWTVVKSAPWMSRKAVADTPDLLDENLVISRNSMVSYTNVLEEAFPKGSIMTVWYNPQNPRESYVERFCNKDKLYKKLALLFLVLYIIFMIVFVTLTILSIVYNWKAN</sequence>
<dbReference type="EMBL" id="JAGZZN010000029">
    <property type="protein sequence ID" value="MBS6536966.1"/>
    <property type="molecule type" value="Genomic_DNA"/>
</dbReference>
<feature type="transmembrane region" description="Helical" evidence="1">
    <location>
        <begin position="154"/>
        <end position="179"/>
    </location>
</feature>
<organism evidence="3 4">
    <name type="scientific">Streptococcus parasanguinis</name>
    <dbReference type="NCBI Taxonomy" id="1318"/>
    <lineage>
        <taxon>Bacteria</taxon>
        <taxon>Bacillati</taxon>
        <taxon>Bacillota</taxon>
        <taxon>Bacilli</taxon>
        <taxon>Lactobacillales</taxon>
        <taxon>Streptococcaceae</taxon>
        <taxon>Streptococcus</taxon>
    </lineage>
</organism>
<dbReference type="AlphaFoldDB" id="A0A943SUB8"/>
<evidence type="ECO:0000313" key="4">
    <source>
        <dbReference type="Proteomes" id="UP000761167"/>
    </source>
</evidence>
<comment type="caution">
    <text evidence="3">The sequence shown here is derived from an EMBL/GenBank/DDBJ whole genome shotgun (WGS) entry which is preliminary data.</text>
</comment>
<protein>
    <submittedName>
        <fullName evidence="3">DUF3592 domain-containing protein</fullName>
    </submittedName>
</protein>
<gene>
    <name evidence="3" type="ORF">KH363_05380</name>
</gene>
<name>A0A943SUB8_STRPA</name>
<dbReference type="InterPro" id="IPR021994">
    <property type="entry name" value="DUF3592"/>
</dbReference>